<evidence type="ECO:0000313" key="6">
    <source>
        <dbReference type="Proteomes" id="UP000033038"/>
    </source>
</evidence>
<reference evidence="5 6" key="1">
    <citation type="submission" date="2014-07" db="EMBL/GenBank/DDBJ databases">
        <title>Methanogenic archaea and the global carbon cycle.</title>
        <authorList>
            <person name="Henriksen J.R."/>
            <person name="Luke J."/>
            <person name="Reinhart S."/>
            <person name="Benedict M.N."/>
            <person name="Youngblut N.D."/>
            <person name="Metcalf M.E."/>
            <person name="Whitaker R.J."/>
            <person name="Metcalf W.W."/>
        </authorList>
    </citation>
    <scope>NUCLEOTIDE SEQUENCE [LARGE SCALE GENOMIC DNA]</scope>
    <source>
        <strain evidence="5 6">Wiesmoor</strain>
    </source>
</reference>
<keyword evidence="1" id="KW-0805">Transcription regulation</keyword>
<dbReference type="InterPro" id="IPR002577">
    <property type="entry name" value="HTH_HxlR"/>
</dbReference>
<dbReference type="Gene3D" id="1.10.10.10">
    <property type="entry name" value="Winged helix-like DNA-binding domain superfamily/Winged helix DNA-binding domain"/>
    <property type="match status" value="1"/>
</dbReference>
<dbReference type="KEGG" id="mbw:MSBRW_2851"/>
<dbReference type="PANTHER" id="PTHR33204">
    <property type="entry name" value="TRANSCRIPTIONAL REGULATOR, MARR FAMILY"/>
    <property type="match status" value="1"/>
</dbReference>
<dbReference type="InterPro" id="IPR036388">
    <property type="entry name" value="WH-like_DNA-bd_sf"/>
</dbReference>
<dbReference type="SUPFAM" id="SSF46785">
    <property type="entry name" value="Winged helix' DNA-binding domain"/>
    <property type="match status" value="1"/>
</dbReference>
<dbReference type="EMBL" id="CP009526">
    <property type="protein sequence ID" value="AKB52104.1"/>
    <property type="molecule type" value="Genomic_DNA"/>
</dbReference>
<dbReference type="InterPro" id="IPR036390">
    <property type="entry name" value="WH_DNA-bd_sf"/>
</dbReference>
<accession>A0A0E3QQ10</accession>
<dbReference type="PROSITE" id="PS51118">
    <property type="entry name" value="HTH_HXLR"/>
    <property type="match status" value="1"/>
</dbReference>
<dbReference type="HOGENOM" id="CLU_111585_5_2_2"/>
<sequence length="125" mass="14160">MKKNSNGICLCPLEGIITIISKKWAIQAISALGHHSRLRFNDLMNALEGISPKSLTDLLKELQKEGLIQREAFPEIPPRVEYFLTDDGKELCEVIIPLIQWAEKRNNLHQEICNSTCKSTVFPSK</sequence>
<evidence type="ECO:0000256" key="2">
    <source>
        <dbReference type="ARBA" id="ARBA00023125"/>
    </source>
</evidence>
<protein>
    <submittedName>
        <fullName evidence="5">Transcriptional regulator, HxlR family</fullName>
    </submittedName>
</protein>
<evidence type="ECO:0000313" key="5">
    <source>
        <dbReference type="EMBL" id="AKB52104.1"/>
    </source>
</evidence>
<dbReference type="Pfam" id="PF01638">
    <property type="entry name" value="HxlR"/>
    <property type="match status" value="1"/>
</dbReference>
<dbReference type="GO" id="GO:0003677">
    <property type="term" value="F:DNA binding"/>
    <property type="evidence" value="ECO:0007669"/>
    <property type="project" value="UniProtKB-KW"/>
</dbReference>
<feature type="domain" description="HTH hxlR-type" evidence="4">
    <location>
        <begin position="11"/>
        <end position="110"/>
    </location>
</feature>
<dbReference type="AlphaFoldDB" id="A0A0E3QQ10"/>
<dbReference type="PATRIC" id="fig|1434109.4.peg.3716"/>
<evidence type="ECO:0000256" key="1">
    <source>
        <dbReference type="ARBA" id="ARBA00023015"/>
    </source>
</evidence>
<dbReference type="Proteomes" id="UP000033038">
    <property type="component" value="Chromosome"/>
</dbReference>
<evidence type="ECO:0000256" key="3">
    <source>
        <dbReference type="ARBA" id="ARBA00023163"/>
    </source>
</evidence>
<gene>
    <name evidence="5" type="ORF">MSBRW_2851</name>
</gene>
<organism evidence="5 6">
    <name type="scientific">Methanosarcina barkeri str. Wiesmoor</name>
    <dbReference type="NCBI Taxonomy" id="1434109"/>
    <lineage>
        <taxon>Archaea</taxon>
        <taxon>Methanobacteriati</taxon>
        <taxon>Methanobacteriota</taxon>
        <taxon>Stenosarchaea group</taxon>
        <taxon>Methanomicrobia</taxon>
        <taxon>Methanosarcinales</taxon>
        <taxon>Methanosarcinaceae</taxon>
        <taxon>Methanosarcina</taxon>
    </lineage>
</organism>
<dbReference type="RefSeq" id="WP_011306870.1">
    <property type="nucleotide sequence ID" value="NZ_CP009526.1"/>
</dbReference>
<dbReference type="PANTHER" id="PTHR33204:SF18">
    <property type="entry name" value="TRANSCRIPTIONAL REGULATORY PROTEIN"/>
    <property type="match status" value="1"/>
</dbReference>
<keyword evidence="2" id="KW-0238">DNA-binding</keyword>
<dbReference type="GeneID" id="24824440"/>
<evidence type="ECO:0000259" key="4">
    <source>
        <dbReference type="PROSITE" id="PS51118"/>
    </source>
</evidence>
<proteinExistence type="predicted"/>
<keyword evidence="3" id="KW-0804">Transcription</keyword>
<name>A0A0E3QQ10_METBA</name>